<evidence type="ECO:0000313" key="9">
    <source>
        <dbReference type="Proteomes" id="UP001642464"/>
    </source>
</evidence>
<dbReference type="InterPro" id="IPR042035">
    <property type="entry name" value="DEAH_win-hel_dom"/>
</dbReference>
<dbReference type="SMART" id="SM00487">
    <property type="entry name" value="DEXDc"/>
    <property type="match status" value="1"/>
</dbReference>
<evidence type="ECO:0000256" key="4">
    <source>
        <dbReference type="SAM" id="MobiDB-lite"/>
    </source>
</evidence>
<sequence length="1161" mass="130311">VNVTVAVAPVDVGQKDIIVPAVAISSGAFFLLLTFCAFYKRQLRLKEAASKLKKDLELNNPLAIKNFFLYSDACLVRFECLKEIYQKGQAWPRRQEADGMTVGGATALVTRKELEDVMYDEDSRKFYLPSEDDESSKLTEVHFCSVSHSWEAMEHPDPWRDQLRETINRLDHLRGHVWIFYDYASLYQFPRKTNKQMQSFNRALSHMHLLYAHDWVNVEIISKLTDQAVKEKMERDNSHIEVYNVKIGAVGPVPIAELTFNDVPYLERGWCIAEMQWASTREGEDHAVPEPPEQFAKRLCQLKFTHRSDASAVQELQEKVFREKTGRTTKLRFDKLPPEQVHILCSALQHYPKLEMITISRTKLQPTGVAAVLRCRAVLAVLVNCDLRDEEAAAMQDTLENEATAVKQLEVGRNDNMSLNASKSLTLAALKKNVKLLLETEAQDRELGRKIGKSIESIQDLITVRIDGQSADEARDILASTLSQEVPVVAFGNFAVVSKDRPLPAHAEPWELDCDAEKHRALPVFNPSDRLPVEQQRKRLPIYKHRLAILHAVETHRAVVLCGATGCGKSTQLPQYLDDAGWTAKGYVVCVTLPRRLAAVTVASRVAVEMGAQLGWEVGYRIRFESHVTPGVTRIEFVTEGILLREMLSDPLLTRFSVIVVDEAHERSANTDLLLGLLKKICRKRPRLRLVVASATLDAGAFLSFLARKGRTGAAPPPKRPRLRGWDDETGETLQRRSEEADWRRLCVDLSGGGRGGVPERDCCLLEVEGRLHDVQVHYLDEPTGDYVEAAVNLVMNIHRSLPEGDILVFLTGREEIDVACSLIIERMQRAREMAERPSLKPKPLQVVPLHGTLPKEQQLKAFVTPARGNRKVVVATNLAEASVTIDGIVYVVDSCLVKLDAFCPFNGTSYLNITACSKGSARQRCGRAGRTRAGHCFRLLTESAYHQLHEHTLPEVQRSDLKDVVLTLKCLGVDDVGAFEFPTPPARKALEVALEDLYALGAIDAEARLVEPLGLRMAHGPLPAPLMRLLLLSVEEPHRCAAEASIACAMLTMQPPWLPSQNKDRLLNCKESFAVYEGDLVSVLNIYRQYEVYREKDPEWAKRHLLNAKLLDRAMKAPTEESLKSVLQNGNPDNLVCPDEPTPQRPKGESLGRLFSYVWS</sequence>
<feature type="region of interest" description="Disordered" evidence="4">
    <location>
        <begin position="1122"/>
        <end position="1150"/>
    </location>
</feature>
<feature type="transmembrane region" description="Helical" evidence="5">
    <location>
        <begin position="17"/>
        <end position="39"/>
    </location>
</feature>
<accession>A0ABP0MDY5</accession>
<evidence type="ECO:0000256" key="5">
    <source>
        <dbReference type="SAM" id="Phobius"/>
    </source>
</evidence>
<dbReference type="Proteomes" id="UP001642464">
    <property type="component" value="Unassembled WGS sequence"/>
</dbReference>
<evidence type="ECO:0000256" key="2">
    <source>
        <dbReference type="ARBA" id="ARBA00022801"/>
    </source>
</evidence>
<organism evidence="8 9">
    <name type="scientific">Durusdinium trenchii</name>
    <dbReference type="NCBI Taxonomy" id="1381693"/>
    <lineage>
        <taxon>Eukaryota</taxon>
        <taxon>Sar</taxon>
        <taxon>Alveolata</taxon>
        <taxon>Dinophyceae</taxon>
        <taxon>Suessiales</taxon>
        <taxon>Symbiodiniaceae</taxon>
        <taxon>Durusdinium</taxon>
    </lineage>
</organism>
<proteinExistence type="predicted"/>
<dbReference type="Gene3D" id="1.10.10.2130">
    <property type="entry name" value="DEAH helicase family, winged-helix domain"/>
    <property type="match status" value="1"/>
</dbReference>
<dbReference type="PANTHER" id="PTHR18934:SF136">
    <property type="entry name" value="ATP-DEPENDENT RNA HELICASE DHX35-RELATED"/>
    <property type="match status" value="1"/>
</dbReference>
<keyword evidence="3" id="KW-0067">ATP-binding</keyword>
<feature type="region of interest" description="Disordered" evidence="4">
    <location>
        <begin position="711"/>
        <end position="732"/>
    </location>
</feature>
<keyword evidence="5" id="KW-0812">Transmembrane</keyword>
<dbReference type="InterPro" id="IPR002464">
    <property type="entry name" value="DNA/RNA_helicase_DEAH_CS"/>
</dbReference>
<dbReference type="Pfam" id="PF00271">
    <property type="entry name" value="Helicase_C"/>
    <property type="match status" value="1"/>
</dbReference>
<dbReference type="PROSITE" id="PS51194">
    <property type="entry name" value="HELICASE_CTER"/>
    <property type="match status" value="1"/>
</dbReference>
<dbReference type="PROSITE" id="PS51192">
    <property type="entry name" value="HELICASE_ATP_BIND_1"/>
    <property type="match status" value="1"/>
</dbReference>
<reference evidence="8 9" key="1">
    <citation type="submission" date="2024-02" db="EMBL/GenBank/DDBJ databases">
        <authorList>
            <person name="Chen Y."/>
            <person name="Shah S."/>
            <person name="Dougan E. K."/>
            <person name="Thang M."/>
            <person name="Chan C."/>
        </authorList>
    </citation>
    <scope>NUCLEOTIDE SEQUENCE [LARGE SCALE GENOMIC DNA]</scope>
</reference>
<protein>
    <submittedName>
        <fullName evidence="8">Probable ATP-dependent RNA helicase DHX35 (DEAH box protein 35)</fullName>
    </submittedName>
</protein>
<keyword evidence="2" id="KW-0378">Hydrolase</keyword>
<dbReference type="SUPFAM" id="SSF52540">
    <property type="entry name" value="P-loop containing nucleoside triphosphate hydrolases"/>
    <property type="match status" value="1"/>
</dbReference>
<keyword evidence="5" id="KW-1133">Transmembrane helix</keyword>
<comment type="caution">
    <text evidence="8">The sequence shown here is derived from an EMBL/GenBank/DDBJ whole genome shotgun (WGS) entry which is preliminary data.</text>
</comment>
<dbReference type="GO" id="GO:0004386">
    <property type="term" value="F:helicase activity"/>
    <property type="evidence" value="ECO:0007669"/>
    <property type="project" value="UniProtKB-KW"/>
</dbReference>
<evidence type="ECO:0000259" key="7">
    <source>
        <dbReference type="PROSITE" id="PS51194"/>
    </source>
</evidence>
<dbReference type="SMART" id="SM00490">
    <property type="entry name" value="HELICc"/>
    <property type="match status" value="1"/>
</dbReference>
<feature type="domain" description="Helicase ATP-binding" evidence="6">
    <location>
        <begin position="550"/>
        <end position="715"/>
    </location>
</feature>
<dbReference type="InterPro" id="IPR014001">
    <property type="entry name" value="Helicase_ATP-bd"/>
</dbReference>
<keyword evidence="1" id="KW-0547">Nucleotide-binding</keyword>
<evidence type="ECO:0000256" key="3">
    <source>
        <dbReference type="ARBA" id="ARBA00022840"/>
    </source>
</evidence>
<keyword evidence="9" id="KW-1185">Reference proteome</keyword>
<evidence type="ECO:0000259" key="6">
    <source>
        <dbReference type="PROSITE" id="PS51192"/>
    </source>
</evidence>
<dbReference type="Pfam" id="PF00270">
    <property type="entry name" value="DEAD"/>
    <property type="match status" value="1"/>
</dbReference>
<feature type="non-terminal residue" evidence="8">
    <location>
        <position position="1"/>
    </location>
</feature>
<dbReference type="CDD" id="cd18791">
    <property type="entry name" value="SF2_C_RHA"/>
    <property type="match status" value="1"/>
</dbReference>
<feature type="domain" description="Helicase C-terminal" evidence="7">
    <location>
        <begin position="794"/>
        <end position="973"/>
    </location>
</feature>
<dbReference type="PANTHER" id="PTHR18934">
    <property type="entry name" value="ATP-DEPENDENT RNA HELICASE"/>
    <property type="match status" value="1"/>
</dbReference>
<name>A0ABP0MDY5_9DINO</name>
<dbReference type="EMBL" id="CAXAMM010021313">
    <property type="protein sequence ID" value="CAK9049707.1"/>
    <property type="molecule type" value="Genomic_DNA"/>
</dbReference>
<dbReference type="InterPro" id="IPR001650">
    <property type="entry name" value="Helicase_C-like"/>
</dbReference>
<dbReference type="InterPro" id="IPR027417">
    <property type="entry name" value="P-loop_NTPase"/>
</dbReference>
<keyword evidence="8" id="KW-0347">Helicase</keyword>
<gene>
    <name evidence="8" type="ORF">SCF082_LOCUS27522</name>
</gene>
<dbReference type="Gene3D" id="3.40.50.300">
    <property type="entry name" value="P-loop containing nucleotide triphosphate hydrolases"/>
    <property type="match status" value="2"/>
</dbReference>
<dbReference type="InterPro" id="IPR007502">
    <property type="entry name" value="Helicase-assoc_dom"/>
</dbReference>
<keyword evidence="5" id="KW-0472">Membrane</keyword>
<dbReference type="SMART" id="SM00847">
    <property type="entry name" value="HA2"/>
    <property type="match status" value="1"/>
</dbReference>
<evidence type="ECO:0000256" key="1">
    <source>
        <dbReference type="ARBA" id="ARBA00022741"/>
    </source>
</evidence>
<dbReference type="PROSITE" id="PS00690">
    <property type="entry name" value="DEAH_ATP_HELICASE"/>
    <property type="match status" value="1"/>
</dbReference>
<dbReference type="InterPro" id="IPR011545">
    <property type="entry name" value="DEAD/DEAH_box_helicase_dom"/>
</dbReference>
<evidence type="ECO:0000313" key="8">
    <source>
        <dbReference type="EMBL" id="CAK9049707.1"/>
    </source>
</evidence>